<dbReference type="Gene3D" id="1.25.10.10">
    <property type="entry name" value="Leucine-rich Repeat Variant"/>
    <property type="match status" value="1"/>
</dbReference>
<evidence type="ECO:0000256" key="1">
    <source>
        <dbReference type="SAM" id="Coils"/>
    </source>
</evidence>
<dbReference type="EMBL" id="SNRW01021688">
    <property type="protein sequence ID" value="KAA6364413.1"/>
    <property type="molecule type" value="Genomic_DNA"/>
</dbReference>
<name>A0A5J4U2C5_9EUKA</name>
<dbReference type="InterPro" id="IPR011989">
    <property type="entry name" value="ARM-like"/>
</dbReference>
<dbReference type="InterPro" id="IPR016024">
    <property type="entry name" value="ARM-type_fold"/>
</dbReference>
<protein>
    <submittedName>
        <fullName evidence="2">Uncharacterized protein</fullName>
    </submittedName>
</protein>
<organism evidence="2 3">
    <name type="scientific">Streblomastix strix</name>
    <dbReference type="NCBI Taxonomy" id="222440"/>
    <lineage>
        <taxon>Eukaryota</taxon>
        <taxon>Metamonada</taxon>
        <taxon>Preaxostyla</taxon>
        <taxon>Oxymonadida</taxon>
        <taxon>Streblomastigidae</taxon>
        <taxon>Streblomastix</taxon>
    </lineage>
</organism>
<dbReference type="SUPFAM" id="SSF48371">
    <property type="entry name" value="ARM repeat"/>
    <property type="match status" value="1"/>
</dbReference>
<evidence type="ECO:0000313" key="3">
    <source>
        <dbReference type="Proteomes" id="UP000324800"/>
    </source>
</evidence>
<dbReference type="AlphaFoldDB" id="A0A5J4U2C5"/>
<gene>
    <name evidence="2" type="ORF">EZS28_040060</name>
</gene>
<keyword evidence="1" id="KW-0175">Coiled coil</keyword>
<evidence type="ECO:0000313" key="2">
    <source>
        <dbReference type="EMBL" id="KAA6364413.1"/>
    </source>
</evidence>
<reference evidence="2 3" key="1">
    <citation type="submission" date="2019-03" db="EMBL/GenBank/DDBJ databases">
        <title>Single cell metagenomics reveals metabolic interactions within the superorganism composed of flagellate Streblomastix strix and complex community of Bacteroidetes bacteria on its surface.</title>
        <authorList>
            <person name="Treitli S.C."/>
            <person name="Kolisko M."/>
            <person name="Husnik F."/>
            <person name="Keeling P."/>
            <person name="Hampl V."/>
        </authorList>
    </citation>
    <scope>NUCLEOTIDE SEQUENCE [LARGE SCALE GENOMIC DNA]</scope>
    <source>
        <strain evidence="2">ST1C</strain>
    </source>
</reference>
<sequence>MSPDKNTQIAALKGILDIVINDPHSFESLFVNNVIDDLNRIIANGEGEEVFALSTTILHVLGVRCQVMDAAVCAREATESLIQIIHSENKQQSKAGSKALCDLVEANFVIQNSLLTTGFAQVVLRTLILGTQEQGKDSLSSSQQSSSDKLIPTFIKAGLLNVILKLTEQSQELESLAVLIPVLEDLKQNGENILKTKAFSILSALKENNITAIPSIDNVREKNDKIKKLEKEIKRKNEELIREKEEKEREKTEKEKEKAEKEKLSIELQIEKEQKAKLSLELQIKQKENELLQLENEKLVDQIKSMKMQQIPKDESLKLKVQDGKTEYQNEITKLREQGINPIEIINKDPDHIEITAPDLVQRRINIKKANPCTITLSQILDSGIWSIEVLFQKTQGRSGIGVVRDLYNIPAGAIPTEEPHNKFIALFGGKRQEFSLYYRQVVIQGNAKFADGQILRLEYDSENGRL</sequence>
<dbReference type="Proteomes" id="UP000324800">
    <property type="component" value="Unassembled WGS sequence"/>
</dbReference>
<comment type="caution">
    <text evidence="2">The sequence shown here is derived from an EMBL/GenBank/DDBJ whole genome shotgun (WGS) entry which is preliminary data.</text>
</comment>
<proteinExistence type="predicted"/>
<accession>A0A5J4U2C5</accession>
<feature type="non-terminal residue" evidence="2">
    <location>
        <position position="467"/>
    </location>
</feature>
<feature type="coiled-coil region" evidence="1">
    <location>
        <begin position="216"/>
        <end position="309"/>
    </location>
</feature>